<dbReference type="Proteomes" id="UP001189429">
    <property type="component" value="Unassembled WGS sequence"/>
</dbReference>
<evidence type="ECO:0000313" key="1">
    <source>
        <dbReference type="EMBL" id="CAK0820717.1"/>
    </source>
</evidence>
<reference evidence="1" key="1">
    <citation type="submission" date="2023-10" db="EMBL/GenBank/DDBJ databases">
        <authorList>
            <person name="Chen Y."/>
            <person name="Shah S."/>
            <person name="Dougan E. K."/>
            <person name="Thang M."/>
            <person name="Chan C."/>
        </authorList>
    </citation>
    <scope>NUCLEOTIDE SEQUENCE [LARGE SCALE GENOMIC DNA]</scope>
</reference>
<gene>
    <name evidence="1" type="ORF">PCOR1329_LOCUS22276</name>
</gene>
<accession>A0ABN9RS60</accession>
<organism evidence="1 2">
    <name type="scientific">Prorocentrum cordatum</name>
    <dbReference type="NCBI Taxonomy" id="2364126"/>
    <lineage>
        <taxon>Eukaryota</taxon>
        <taxon>Sar</taxon>
        <taxon>Alveolata</taxon>
        <taxon>Dinophyceae</taxon>
        <taxon>Prorocentrales</taxon>
        <taxon>Prorocentraceae</taxon>
        <taxon>Prorocentrum</taxon>
    </lineage>
</organism>
<sequence length="105" mass="11541">MQRRRAGELLLAGALVQSAGRAAAHKWHLIRHHNCFNHNGGYRVSDLVNPFEEPITLGVPEEVRGRGLVFGSDYDPQTFGARPATRGPVLAADGCEAKGMFLRYL</sequence>
<comment type="caution">
    <text evidence="1">The sequence shown here is derived from an EMBL/GenBank/DDBJ whole genome shotgun (WGS) entry which is preliminary data.</text>
</comment>
<proteinExistence type="predicted"/>
<keyword evidence="2" id="KW-1185">Reference proteome</keyword>
<name>A0ABN9RS60_9DINO</name>
<dbReference type="EMBL" id="CAUYUJ010007430">
    <property type="protein sequence ID" value="CAK0820717.1"/>
    <property type="molecule type" value="Genomic_DNA"/>
</dbReference>
<evidence type="ECO:0000313" key="2">
    <source>
        <dbReference type="Proteomes" id="UP001189429"/>
    </source>
</evidence>
<protein>
    <submittedName>
        <fullName evidence="1">Uncharacterized protein</fullName>
    </submittedName>
</protein>